<evidence type="ECO:0000313" key="3">
    <source>
        <dbReference type="Proteomes" id="UP001470230"/>
    </source>
</evidence>
<feature type="region of interest" description="Disordered" evidence="1">
    <location>
        <begin position="295"/>
        <end position="319"/>
    </location>
</feature>
<name>A0ABR2L160_9EUKA</name>
<reference evidence="2 3" key="1">
    <citation type="submission" date="2024-04" db="EMBL/GenBank/DDBJ databases">
        <title>Tritrichomonas musculus Genome.</title>
        <authorList>
            <person name="Alves-Ferreira E."/>
            <person name="Grigg M."/>
            <person name="Lorenzi H."/>
            <person name="Galac M."/>
        </authorList>
    </citation>
    <scope>NUCLEOTIDE SEQUENCE [LARGE SCALE GENOMIC DNA]</scope>
    <source>
        <strain evidence="2 3">EAF2021</strain>
    </source>
</reference>
<dbReference type="EMBL" id="JAPFFF010000002">
    <property type="protein sequence ID" value="KAK8897083.1"/>
    <property type="molecule type" value="Genomic_DNA"/>
</dbReference>
<dbReference type="Proteomes" id="UP001470230">
    <property type="component" value="Unassembled WGS sequence"/>
</dbReference>
<organism evidence="2 3">
    <name type="scientific">Tritrichomonas musculus</name>
    <dbReference type="NCBI Taxonomy" id="1915356"/>
    <lineage>
        <taxon>Eukaryota</taxon>
        <taxon>Metamonada</taxon>
        <taxon>Parabasalia</taxon>
        <taxon>Tritrichomonadida</taxon>
        <taxon>Tritrichomonadidae</taxon>
        <taxon>Tritrichomonas</taxon>
    </lineage>
</organism>
<protein>
    <submittedName>
        <fullName evidence="2">Uncharacterized protein</fullName>
    </submittedName>
</protein>
<proteinExistence type="predicted"/>
<evidence type="ECO:0000313" key="2">
    <source>
        <dbReference type="EMBL" id="KAK8897083.1"/>
    </source>
</evidence>
<keyword evidence="3" id="KW-1185">Reference proteome</keyword>
<gene>
    <name evidence="2" type="ORF">M9Y10_015017</name>
</gene>
<comment type="caution">
    <text evidence="2">The sequence shown here is derived from an EMBL/GenBank/DDBJ whole genome shotgun (WGS) entry which is preliminary data.</text>
</comment>
<sequence>MNFRLPPRALKPPRVIHVTKGSEALTPQPKGAPFSPLMFFQRNSQSSPSYNSTSLVPRAPIVHFFVCDHGNAKVKALAEQFIKILTENGIDVFVEEFPIHQPGYQVRAASLSTFADFFFQIHSKTAGPGHVRLYEGGQPNRMTTTEAVAKIWSMWRSKCGALSPEEVGILSKDCLMFLLKEFANIVPQNLDIASLQSQARESIENGISVKPIVDKLHEFEVVLNDGKAQILTSKTMSYEWKKEPGKVLDRVNPQPTTTRGLSQPLKEILIEVIKQTFQKVKAIIDVLEKYYSPSQSTSQGGPNFNSIGESTIGSDQKTRDGSSWKLLIESADEDRVGSMRIPSYGDGNPLSESMNTPVLLLDDY</sequence>
<evidence type="ECO:0000256" key="1">
    <source>
        <dbReference type="SAM" id="MobiDB-lite"/>
    </source>
</evidence>
<feature type="compositionally biased region" description="Polar residues" evidence="1">
    <location>
        <begin position="295"/>
        <end position="315"/>
    </location>
</feature>
<accession>A0ABR2L160</accession>